<dbReference type="Pfam" id="PF17171">
    <property type="entry name" value="GST_C_6"/>
    <property type="match status" value="1"/>
</dbReference>
<dbReference type="SUPFAM" id="SSF52833">
    <property type="entry name" value="Thioredoxin-like"/>
    <property type="match status" value="1"/>
</dbReference>
<dbReference type="InterPro" id="IPR050931">
    <property type="entry name" value="Mito_Protein_Transport_Metaxin"/>
</dbReference>
<dbReference type="AlphaFoldDB" id="A0A8S1J0Y2"/>
<dbReference type="SUPFAM" id="SSF47616">
    <property type="entry name" value="GST C-terminal domain-like"/>
    <property type="match status" value="1"/>
</dbReference>
<name>A0A8S1J0Y2_9CHLO</name>
<evidence type="ECO:0000313" key="4">
    <source>
        <dbReference type="EMBL" id="CAD7699805.1"/>
    </source>
</evidence>
<dbReference type="InterPro" id="IPR012336">
    <property type="entry name" value="Thioredoxin-like_fold"/>
</dbReference>
<keyword evidence="5" id="KW-1185">Reference proteome</keyword>
<dbReference type="CDD" id="cd03193">
    <property type="entry name" value="GST_C_Metaxin"/>
    <property type="match status" value="1"/>
</dbReference>
<dbReference type="Gene3D" id="3.40.30.10">
    <property type="entry name" value="Glutaredoxin"/>
    <property type="match status" value="1"/>
</dbReference>
<dbReference type="InterPro" id="IPR040079">
    <property type="entry name" value="Glutathione_S-Trfase"/>
</dbReference>
<dbReference type="SFLD" id="SFLDS00019">
    <property type="entry name" value="Glutathione_Transferase_(cytos"/>
    <property type="match status" value="1"/>
</dbReference>
<dbReference type="InterPro" id="IPR026928">
    <property type="entry name" value="FAX/IsoI-like"/>
</dbReference>
<dbReference type="InterPro" id="IPR036249">
    <property type="entry name" value="Thioredoxin-like_sf"/>
</dbReference>
<organism evidence="4 5">
    <name type="scientific">Ostreobium quekettii</name>
    <dbReference type="NCBI Taxonomy" id="121088"/>
    <lineage>
        <taxon>Eukaryota</taxon>
        <taxon>Viridiplantae</taxon>
        <taxon>Chlorophyta</taxon>
        <taxon>core chlorophytes</taxon>
        <taxon>Ulvophyceae</taxon>
        <taxon>TCBD clade</taxon>
        <taxon>Bryopsidales</taxon>
        <taxon>Ostreobineae</taxon>
        <taxon>Ostreobiaceae</taxon>
        <taxon>Ostreobium</taxon>
    </lineage>
</organism>
<sequence length="264" mass="28945">MGKGLPVVKDSVTAGDASKPLVVYGFEPWGSTASSSSPFVAKVETFLRMAGIDYEANPSMEGSPKGKVPFIKQGDVTLGDSTFICEYLKNTYKGSLKTKEPDTAEGKAIATACQLLCEDHLYHGLIYFRWGTPKGWAVTRKYLSGMVPMLLRPVVPGMVRKGLLKALHMQGLSRHSEKDVIFLLTSSMTALSNFLGDKKYITGDEPCPADASVFGALDNYLNDDMDLETSRIVKQFPNLVGYVTDIRQTYYPESNPTKFKTGAK</sequence>
<dbReference type="SFLD" id="SFLDG01200">
    <property type="entry name" value="SUF1.1"/>
    <property type="match status" value="1"/>
</dbReference>
<comment type="similarity">
    <text evidence="1">Belongs to the FAX family.</text>
</comment>
<dbReference type="InterPro" id="IPR036282">
    <property type="entry name" value="Glutathione-S-Trfase_C_sf"/>
</dbReference>
<evidence type="ECO:0000259" key="3">
    <source>
        <dbReference type="Pfam" id="PF17172"/>
    </source>
</evidence>
<dbReference type="PANTHER" id="PTHR12289:SF41">
    <property type="entry name" value="FAILED AXON CONNECTIONS-RELATED"/>
    <property type="match status" value="1"/>
</dbReference>
<evidence type="ECO:0000259" key="2">
    <source>
        <dbReference type="Pfam" id="PF17171"/>
    </source>
</evidence>
<evidence type="ECO:0008006" key="6">
    <source>
        <dbReference type="Google" id="ProtNLM"/>
    </source>
</evidence>
<dbReference type="Proteomes" id="UP000708148">
    <property type="component" value="Unassembled WGS sequence"/>
</dbReference>
<gene>
    <name evidence="4" type="ORF">OSTQU699_LOCUS5164</name>
</gene>
<dbReference type="PANTHER" id="PTHR12289">
    <property type="entry name" value="METAXIN RELATED"/>
    <property type="match status" value="1"/>
</dbReference>
<dbReference type="Pfam" id="PF17172">
    <property type="entry name" value="GST_N_4"/>
    <property type="match status" value="1"/>
</dbReference>
<comment type="caution">
    <text evidence="4">The sequence shown here is derived from an EMBL/GenBank/DDBJ whole genome shotgun (WGS) entry which is preliminary data.</text>
</comment>
<evidence type="ECO:0000313" key="5">
    <source>
        <dbReference type="Proteomes" id="UP000708148"/>
    </source>
</evidence>
<accession>A0A8S1J0Y2</accession>
<feature type="domain" description="Thioredoxin-like fold" evidence="3">
    <location>
        <begin position="38"/>
        <end position="132"/>
    </location>
</feature>
<dbReference type="EMBL" id="CAJHUC010001115">
    <property type="protein sequence ID" value="CAD7699805.1"/>
    <property type="molecule type" value="Genomic_DNA"/>
</dbReference>
<dbReference type="OrthoDB" id="4951845at2759"/>
<evidence type="ECO:0000256" key="1">
    <source>
        <dbReference type="ARBA" id="ARBA00006475"/>
    </source>
</evidence>
<dbReference type="InterPro" id="IPR033468">
    <property type="entry name" value="Metaxin_GST"/>
</dbReference>
<reference evidence="4" key="1">
    <citation type="submission" date="2020-12" db="EMBL/GenBank/DDBJ databases">
        <authorList>
            <person name="Iha C."/>
        </authorList>
    </citation>
    <scope>NUCLEOTIDE SEQUENCE</scope>
</reference>
<dbReference type="Gene3D" id="1.20.1050.10">
    <property type="match status" value="1"/>
</dbReference>
<feature type="domain" description="Metaxin glutathione S-transferase" evidence="2">
    <location>
        <begin position="187"/>
        <end position="246"/>
    </location>
</feature>
<dbReference type="SFLD" id="SFLDG01180">
    <property type="entry name" value="SUF1"/>
    <property type="match status" value="1"/>
</dbReference>
<proteinExistence type="inferred from homology"/>
<dbReference type="GO" id="GO:0005737">
    <property type="term" value="C:cytoplasm"/>
    <property type="evidence" value="ECO:0007669"/>
    <property type="project" value="TreeGrafter"/>
</dbReference>
<protein>
    <recommendedName>
        <fullName evidence="6">Glutathione S-transferase</fullName>
    </recommendedName>
</protein>